<dbReference type="PRINTS" id="PR00038">
    <property type="entry name" value="HTHLUXR"/>
</dbReference>
<dbReference type="PANTHER" id="PTHR43214">
    <property type="entry name" value="TWO-COMPONENT RESPONSE REGULATOR"/>
    <property type="match status" value="1"/>
</dbReference>
<dbReference type="Pfam" id="PF00196">
    <property type="entry name" value="GerE"/>
    <property type="match status" value="1"/>
</dbReference>
<proteinExistence type="predicted"/>
<dbReference type="SMART" id="SM00421">
    <property type="entry name" value="HTH_LUXR"/>
    <property type="match status" value="1"/>
</dbReference>
<evidence type="ECO:0000313" key="3">
    <source>
        <dbReference type="EMBL" id="RKT78808.1"/>
    </source>
</evidence>
<keyword evidence="1 3" id="KW-0238">DNA-binding</keyword>
<dbReference type="SUPFAM" id="SSF46894">
    <property type="entry name" value="C-terminal effector domain of the bipartite response regulators"/>
    <property type="match status" value="1"/>
</dbReference>
<reference evidence="3 4" key="1">
    <citation type="submission" date="2018-10" db="EMBL/GenBank/DDBJ databases">
        <title>Sequencing the genomes of 1000 actinobacteria strains.</title>
        <authorList>
            <person name="Klenk H.-P."/>
        </authorList>
    </citation>
    <scope>NUCLEOTIDE SEQUENCE [LARGE SCALE GENOMIC DNA]</scope>
    <source>
        <strain evidence="3 4">DSM 44267</strain>
    </source>
</reference>
<accession>A0A495Y3I8</accession>
<dbReference type="InterPro" id="IPR039420">
    <property type="entry name" value="WalR-like"/>
</dbReference>
<comment type="caution">
    <text evidence="3">The sequence shown here is derived from an EMBL/GenBank/DDBJ whole genome shotgun (WGS) entry which is preliminary data.</text>
</comment>
<keyword evidence="4" id="KW-1185">Reference proteome</keyword>
<gene>
    <name evidence="3" type="ORF">DFJ68_2261</name>
</gene>
<dbReference type="Gene3D" id="3.40.50.2300">
    <property type="match status" value="1"/>
</dbReference>
<name>A0A495Y3I8_9MICO</name>
<dbReference type="InterPro" id="IPR000792">
    <property type="entry name" value="Tscrpt_reg_LuxR_C"/>
</dbReference>
<dbReference type="PANTHER" id="PTHR43214:SF38">
    <property type="entry name" value="NITRATE_NITRITE RESPONSE REGULATOR PROTEIN NARL"/>
    <property type="match status" value="1"/>
</dbReference>
<dbReference type="AlphaFoldDB" id="A0A495Y3I8"/>
<organism evidence="3 4">
    <name type="scientific">Terracoccus luteus</name>
    <dbReference type="NCBI Taxonomy" id="53356"/>
    <lineage>
        <taxon>Bacteria</taxon>
        <taxon>Bacillati</taxon>
        <taxon>Actinomycetota</taxon>
        <taxon>Actinomycetes</taxon>
        <taxon>Micrococcales</taxon>
        <taxon>Intrasporangiaceae</taxon>
        <taxon>Terracoccus</taxon>
    </lineage>
</organism>
<dbReference type="OrthoDB" id="9816529at2"/>
<dbReference type="GO" id="GO:0006355">
    <property type="term" value="P:regulation of DNA-templated transcription"/>
    <property type="evidence" value="ECO:0007669"/>
    <property type="project" value="InterPro"/>
</dbReference>
<evidence type="ECO:0000259" key="2">
    <source>
        <dbReference type="PROSITE" id="PS50043"/>
    </source>
</evidence>
<dbReference type="Proteomes" id="UP000278440">
    <property type="component" value="Unassembled WGS sequence"/>
</dbReference>
<evidence type="ECO:0000256" key="1">
    <source>
        <dbReference type="ARBA" id="ARBA00023125"/>
    </source>
</evidence>
<dbReference type="SUPFAM" id="SSF52172">
    <property type="entry name" value="CheY-like"/>
    <property type="match status" value="1"/>
</dbReference>
<dbReference type="CDD" id="cd06170">
    <property type="entry name" value="LuxR_C_like"/>
    <property type="match status" value="1"/>
</dbReference>
<protein>
    <submittedName>
        <fullName evidence="3">DNA-binding NarL/FixJ family response regulator</fullName>
    </submittedName>
</protein>
<dbReference type="EMBL" id="RBXT01000001">
    <property type="protein sequence ID" value="RKT78808.1"/>
    <property type="molecule type" value="Genomic_DNA"/>
</dbReference>
<dbReference type="InterPro" id="IPR011006">
    <property type="entry name" value="CheY-like_superfamily"/>
</dbReference>
<sequence length="242" mass="26385">MPTAHHRGSRPLRVALVNDYEIVLRGLAQMFRPYADRVQLVELDARLPVSRPVDLALYDTHGRASEHAVDRLLASPGVGAVVVYGWDDEAQRVSRILRGRRCGYVSKSLAAAELVTALERVHRHGPLVSVDSGAPGAPGTTSPAVPASVRRARRGRHAWPGREHGLTPREGEVVSLIAQGLSNLAIAELTHLSINSVKSYIRTAYRKMEVESRSQAVLWAVQRGFTPDTLRIDGTTGLKVSS</sequence>
<dbReference type="RefSeq" id="WP_121033269.1">
    <property type="nucleotide sequence ID" value="NZ_RBXT01000001.1"/>
</dbReference>
<feature type="domain" description="HTH luxR-type" evidence="2">
    <location>
        <begin position="159"/>
        <end position="224"/>
    </location>
</feature>
<evidence type="ECO:0000313" key="4">
    <source>
        <dbReference type="Proteomes" id="UP000278440"/>
    </source>
</evidence>
<dbReference type="PROSITE" id="PS50043">
    <property type="entry name" value="HTH_LUXR_2"/>
    <property type="match status" value="1"/>
</dbReference>
<dbReference type="GO" id="GO:0003677">
    <property type="term" value="F:DNA binding"/>
    <property type="evidence" value="ECO:0007669"/>
    <property type="project" value="UniProtKB-KW"/>
</dbReference>
<dbReference type="InterPro" id="IPR016032">
    <property type="entry name" value="Sig_transdc_resp-reg_C-effctor"/>
</dbReference>